<dbReference type="CDD" id="cd06532">
    <property type="entry name" value="Glyco_transf_25"/>
    <property type="match status" value="1"/>
</dbReference>
<dbReference type="Proteomes" id="UP001597349">
    <property type="component" value="Unassembled WGS sequence"/>
</dbReference>
<organism evidence="2 3">
    <name type="scientific">Mesorhizobium calcicola</name>
    <dbReference type="NCBI Taxonomy" id="1300310"/>
    <lineage>
        <taxon>Bacteria</taxon>
        <taxon>Pseudomonadati</taxon>
        <taxon>Pseudomonadota</taxon>
        <taxon>Alphaproteobacteria</taxon>
        <taxon>Hyphomicrobiales</taxon>
        <taxon>Phyllobacteriaceae</taxon>
        <taxon>Mesorhizobium</taxon>
    </lineage>
</organism>
<comment type="caution">
    <text evidence="2">The sequence shown here is derived from an EMBL/GenBank/DDBJ whole genome shotgun (WGS) entry which is preliminary data.</text>
</comment>
<reference evidence="3" key="1">
    <citation type="journal article" date="2019" name="Int. J. Syst. Evol. Microbiol.">
        <title>The Global Catalogue of Microorganisms (GCM) 10K type strain sequencing project: providing services to taxonomists for standard genome sequencing and annotation.</title>
        <authorList>
            <consortium name="The Broad Institute Genomics Platform"/>
            <consortium name="The Broad Institute Genome Sequencing Center for Infectious Disease"/>
            <person name="Wu L."/>
            <person name="Ma J."/>
        </authorList>
    </citation>
    <scope>NUCLEOTIDE SEQUENCE [LARGE SCALE GENOMIC DNA]</scope>
    <source>
        <strain evidence="3">CGMCC 1.16226</strain>
    </source>
</reference>
<dbReference type="EMBL" id="JBHUGY010000037">
    <property type="protein sequence ID" value="MFD2056222.1"/>
    <property type="molecule type" value="Genomic_DNA"/>
</dbReference>
<evidence type="ECO:0000313" key="3">
    <source>
        <dbReference type="Proteomes" id="UP001597349"/>
    </source>
</evidence>
<dbReference type="InterPro" id="IPR002654">
    <property type="entry name" value="Glyco_trans_25"/>
</dbReference>
<dbReference type="RefSeq" id="WP_379023157.1">
    <property type="nucleotide sequence ID" value="NZ_JBHUGY010000037.1"/>
</dbReference>
<protein>
    <submittedName>
        <fullName evidence="2">Glycosyltransferase family 25 protein</fullName>
    </submittedName>
</protein>
<feature type="domain" description="Glycosyl transferase family 25" evidence="1">
    <location>
        <begin position="2"/>
        <end position="175"/>
    </location>
</feature>
<gene>
    <name evidence="2" type="ORF">ACFSQT_25080</name>
</gene>
<evidence type="ECO:0000313" key="2">
    <source>
        <dbReference type="EMBL" id="MFD2056222.1"/>
    </source>
</evidence>
<name>A0ABW4WLA8_9HYPH</name>
<accession>A0ABW4WLA8</accession>
<dbReference type="Pfam" id="PF01755">
    <property type="entry name" value="Glyco_transf_25"/>
    <property type="match status" value="1"/>
</dbReference>
<evidence type="ECO:0000259" key="1">
    <source>
        <dbReference type="Pfam" id="PF01755"/>
    </source>
</evidence>
<keyword evidence="3" id="KW-1185">Reference proteome</keyword>
<proteinExistence type="predicted"/>
<sequence>MKCLVINLDRSQDRLAHITSEFAHIGIDFERVAAVDAQGRSDLAETPMRLNPLTQLPLTNTEIACFLSHKACWAKIADGDDAYGVVFEDDVIFCENAGAMLADASWIPADAEIVKLETFFRKTRLAWRRSPAGHGFSTSRLLGAHVGAAGYILSRQAARDLIDGTAEFGSPVDQILFNPSFAPSPGKAICQLVPALCVQERFLRIAGLPSLLFEERRDQRLASIQSGSRATKTLPMRIGAEARTLWRKIADFCLLKQRNRLIAFYRHGERVRPAHTHNREKAL</sequence>